<dbReference type="Proteomes" id="UP001526147">
    <property type="component" value="Unassembled WGS sequence"/>
</dbReference>
<dbReference type="Pfam" id="PF01261">
    <property type="entry name" value="AP_endonuc_2"/>
    <property type="match status" value="1"/>
</dbReference>
<dbReference type="EMBL" id="JAOYEY010000048">
    <property type="protein sequence ID" value="MCV9888046.1"/>
    <property type="molecule type" value="Genomic_DNA"/>
</dbReference>
<accession>A0ABT3DMF2</accession>
<dbReference type="RefSeq" id="WP_264144249.1">
    <property type="nucleotide sequence ID" value="NZ_JAOYEY010000048.1"/>
</dbReference>
<dbReference type="GO" id="GO:0016853">
    <property type="term" value="F:isomerase activity"/>
    <property type="evidence" value="ECO:0007669"/>
    <property type="project" value="UniProtKB-KW"/>
</dbReference>
<proteinExistence type="predicted"/>
<evidence type="ECO:0000259" key="1">
    <source>
        <dbReference type="Pfam" id="PF01261"/>
    </source>
</evidence>
<dbReference type="InterPro" id="IPR036237">
    <property type="entry name" value="Xyl_isomerase-like_sf"/>
</dbReference>
<dbReference type="Gene3D" id="3.20.20.150">
    <property type="entry name" value="Divalent-metal-dependent TIM barrel enzymes"/>
    <property type="match status" value="1"/>
</dbReference>
<dbReference type="InterPro" id="IPR013022">
    <property type="entry name" value="Xyl_isomerase-like_TIM-brl"/>
</dbReference>
<organism evidence="2 3">
    <name type="scientific">Metabacillus halosaccharovorans</name>
    <dbReference type="NCBI Taxonomy" id="930124"/>
    <lineage>
        <taxon>Bacteria</taxon>
        <taxon>Bacillati</taxon>
        <taxon>Bacillota</taxon>
        <taxon>Bacilli</taxon>
        <taxon>Bacillales</taxon>
        <taxon>Bacillaceae</taxon>
        <taxon>Metabacillus</taxon>
    </lineage>
</organism>
<keyword evidence="2" id="KW-0413">Isomerase</keyword>
<dbReference type="PANTHER" id="PTHR12110">
    <property type="entry name" value="HYDROXYPYRUVATE ISOMERASE"/>
    <property type="match status" value="1"/>
</dbReference>
<gene>
    <name evidence="2" type="ORF">OIH86_20580</name>
</gene>
<reference evidence="2 3" key="1">
    <citation type="submission" date="2022-10" db="EMBL/GenBank/DDBJ databases">
        <title>Draft genome assembly of moderately radiation resistant bacterium Metabacillus halosaccharovorans.</title>
        <authorList>
            <person name="Pal S."/>
            <person name="Gopinathan A."/>
        </authorList>
    </citation>
    <scope>NUCLEOTIDE SEQUENCE [LARGE SCALE GENOMIC DNA]</scope>
    <source>
        <strain evidence="2 3">VITHBRA001</strain>
    </source>
</reference>
<comment type="caution">
    <text evidence="2">The sequence shown here is derived from an EMBL/GenBank/DDBJ whole genome shotgun (WGS) entry which is preliminary data.</text>
</comment>
<protein>
    <submittedName>
        <fullName evidence="2">Sugar phosphate isomerase/epimerase</fullName>
    </submittedName>
</protein>
<evidence type="ECO:0000313" key="2">
    <source>
        <dbReference type="EMBL" id="MCV9888046.1"/>
    </source>
</evidence>
<dbReference type="SUPFAM" id="SSF51658">
    <property type="entry name" value="Xylose isomerase-like"/>
    <property type="match status" value="1"/>
</dbReference>
<evidence type="ECO:0000313" key="3">
    <source>
        <dbReference type="Proteomes" id="UP001526147"/>
    </source>
</evidence>
<dbReference type="PANTHER" id="PTHR12110:SF21">
    <property type="entry name" value="XYLOSE ISOMERASE-LIKE TIM BARREL DOMAIN-CONTAINING PROTEIN"/>
    <property type="match status" value="1"/>
</dbReference>
<dbReference type="InterPro" id="IPR050312">
    <property type="entry name" value="IolE/XylAMocC-like"/>
</dbReference>
<sequence length="277" mass="31804">MKLSICTISFRHHLYSIDQIAHWAKSQQFDGIELWGVHAKNLRDDSHYGEEWLSAYGLETSMISDYLPLDANIDTMIKETNHLSNIASHWGTNKIRTFVGRKGSEQTSHQERKELVKKIRLICEELHTKGQYLLVETHPNTLADQLDSTLNLLQEVHHPALRINFDVLHVWESGIHPIKAMKELLPYISHFHLKNISSREKLSVFAPDNVYAAAGTREGMVPLFHGKVDYQEFLSEAIETMDINASLEWFGGNVKDVLKKDASEVRELLQQLLVKQI</sequence>
<keyword evidence="3" id="KW-1185">Reference proteome</keyword>
<feature type="domain" description="Xylose isomerase-like TIM barrel" evidence="1">
    <location>
        <begin position="23"/>
        <end position="260"/>
    </location>
</feature>
<name>A0ABT3DMF2_9BACI</name>